<evidence type="ECO:0000256" key="5">
    <source>
        <dbReference type="ARBA" id="ARBA00022989"/>
    </source>
</evidence>
<dbReference type="PANTHER" id="PTHR30509:SF9">
    <property type="entry name" value="MULTIDRUG RESISTANCE PROTEIN MDTO"/>
    <property type="match status" value="1"/>
</dbReference>
<evidence type="ECO:0000256" key="4">
    <source>
        <dbReference type="ARBA" id="ARBA00022692"/>
    </source>
</evidence>
<feature type="transmembrane region" description="Helical" evidence="7">
    <location>
        <begin position="417"/>
        <end position="437"/>
    </location>
</feature>
<protein>
    <submittedName>
        <fullName evidence="8">FUSC family protein</fullName>
    </submittedName>
</protein>
<comment type="subcellular location">
    <subcellularLocation>
        <location evidence="1">Cell membrane</location>
        <topology evidence="1">Multi-pass membrane protein</topology>
    </subcellularLocation>
</comment>
<accession>A0A848HBU4</accession>
<proteinExistence type="predicted"/>
<keyword evidence="6 7" id="KW-0472">Membrane</keyword>
<reference evidence="8 9" key="1">
    <citation type="submission" date="2020-04" db="EMBL/GenBank/DDBJ databases">
        <title>Ramlibacter sp. G-1-2-2 isolated from soil.</title>
        <authorList>
            <person name="Dahal R.H."/>
        </authorList>
    </citation>
    <scope>NUCLEOTIDE SEQUENCE [LARGE SCALE GENOMIC DNA]</scope>
    <source>
        <strain evidence="8 9">G-1-2-2</strain>
    </source>
</reference>
<dbReference type="InterPro" id="IPR006726">
    <property type="entry name" value="PHBA_efflux_AaeB/fusaric-R"/>
</dbReference>
<dbReference type="Proteomes" id="UP000541185">
    <property type="component" value="Unassembled WGS sequence"/>
</dbReference>
<evidence type="ECO:0000256" key="6">
    <source>
        <dbReference type="ARBA" id="ARBA00023136"/>
    </source>
</evidence>
<feature type="transmembrane region" description="Helical" evidence="7">
    <location>
        <begin position="16"/>
        <end position="36"/>
    </location>
</feature>
<dbReference type="EMBL" id="JABBFX010000001">
    <property type="protein sequence ID" value="NML45048.1"/>
    <property type="molecule type" value="Genomic_DNA"/>
</dbReference>
<keyword evidence="5 7" id="KW-1133">Transmembrane helix</keyword>
<dbReference type="RefSeq" id="WP_169419139.1">
    <property type="nucleotide sequence ID" value="NZ_JABBFX010000001.1"/>
</dbReference>
<keyword evidence="3" id="KW-1003">Cell membrane</keyword>
<feature type="transmembrane region" description="Helical" evidence="7">
    <location>
        <begin position="64"/>
        <end position="84"/>
    </location>
</feature>
<dbReference type="Pfam" id="PF04632">
    <property type="entry name" value="FUSC"/>
    <property type="match status" value="1"/>
</dbReference>
<dbReference type="GO" id="GO:0022857">
    <property type="term" value="F:transmembrane transporter activity"/>
    <property type="evidence" value="ECO:0007669"/>
    <property type="project" value="InterPro"/>
</dbReference>
<keyword evidence="4 7" id="KW-0812">Transmembrane</keyword>
<feature type="transmembrane region" description="Helical" evidence="7">
    <location>
        <begin position="443"/>
        <end position="461"/>
    </location>
</feature>
<evidence type="ECO:0000256" key="1">
    <source>
        <dbReference type="ARBA" id="ARBA00004651"/>
    </source>
</evidence>
<feature type="transmembrane region" description="Helical" evidence="7">
    <location>
        <begin position="151"/>
        <end position="173"/>
    </location>
</feature>
<feature type="transmembrane region" description="Helical" evidence="7">
    <location>
        <begin position="365"/>
        <end position="385"/>
    </location>
</feature>
<feature type="transmembrane region" description="Helical" evidence="7">
    <location>
        <begin position="90"/>
        <end position="107"/>
    </location>
</feature>
<dbReference type="GO" id="GO:0005886">
    <property type="term" value="C:plasma membrane"/>
    <property type="evidence" value="ECO:0007669"/>
    <property type="project" value="UniProtKB-SubCell"/>
</dbReference>
<evidence type="ECO:0000313" key="9">
    <source>
        <dbReference type="Proteomes" id="UP000541185"/>
    </source>
</evidence>
<evidence type="ECO:0000256" key="3">
    <source>
        <dbReference type="ARBA" id="ARBA00022475"/>
    </source>
</evidence>
<sequence length="682" mass="72695">MKLPLAGLAPITREELLFSCKCFAAAMLAMFIALWFGLPRPFWAMMTTYVVAHPLAGAVRSKAAYRFGGTLVGSAAAILLVGNLSNARELLMLALSLWMAGCLYLALRDRTPRSYVFMLAGYTAALIGFPSVDTPLQVFDTAIARVEEIGLGILCGSLVHTLVFPRSIAPVLLEMLDRTLRDTAQWLHDVLQPRREATTVDADRRRVAADITQLRMLSTHVPYDTSHLRWTAGALSAMQDGAAALAPVLSAVEDRLQALRDAQQGVLDEDIAALVESVDRWVREPTQDDADTLLAAIRALPGEGGDDWQRALRIGLAQRLEELVVGWRQCAELRAAIDRGLRGEPAAAQVRALGNHVLHYDRGMAVLSAFSTVLAVLACCAFWILTGWPSGAAMPMMAAVFCMLFSTLDDPVPAINGFLKGTLWSVPLAALYVLVAMPLMHDFGMVVLLCAPAFVLLGCFVPRTTPGNQAMPIIFGVAGALAMHDTANADLVSFANSMVGQVLGTVAAAQVTALVRSVSADWSARRIQRATWQELGELAAGPRRRAAGDAYAVRMLDRIGLLAPRIAQAKGPVAPGAAQDALHDLRTGADIVALQRARAGLPPSSADAVLAAVAALFRARATSSDARVLLPQLDGALHAALDSSDESAERRRAISALVGLRRNLCPDAPAVLAGAPLQGEPA</sequence>
<organism evidence="8 9">
    <name type="scientific">Ramlibacter agri</name>
    <dbReference type="NCBI Taxonomy" id="2728837"/>
    <lineage>
        <taxon>Bacteria</taxon>
        <taxon>Pseudomonadati</taxon>
        <taxon>Pseudomonadota</taxon>
        <taxon>Betaproteobacteria</taxon>
        <taxon>Burkholderiales</taxon>
        <taxon>Comamonadaceae</taxon>
        <taxon>Ramlibacter</taxon>
    </lineage>
</organism>
<dbReference type="PANTHER" id="PTHR30509">
    <property type="entry name" value="P-HYDROXYBENZOIC ACID EFFLUX PUMP SUBUNIT-RELATED"/>
    <property type="match status" value="1"/>
</dbReference>
<name>A0A848HBU4_9BURK</name>
<evidence type="ECO:0000256" key="2">
    <source>
        <dbReference type="ARBA" id="ARBA00022448"/>
    </source>
</evidence>
<dbReference type="AlphaFoldDB" id="A0A848HBU4"/>
<gene>
    <name evidence="8" type="ORF">HHL11_14920</name>
</gene>
<evidence type="ECO:0000256" key="7">
    <source>
        <dbReference type="SAM" id="Phobius"/>
    </source>
</evidence>
<keyword evidence="2" id="KW-0813">Transport</keyword>
<evidence type="ECO:0000313" key="8">
    <source>
        <dbReference type="EMBL" id="NML45048.1"/>
    </source>
</evidence>
<comment type="caution">
    <text evidence="8">The sequence shown here is derived from an EMBL/GenBank/DDBJ whole genome shotgun (WGS) entry which is preliminary data.</text>
</comment>
<feature type="transmembrane region" description="Helical" evidence="7">
    <location>
        <begin position="114"/>
        <end position="131"/>
    </location>
</feature>
<keyword evidence="9" id="KW-1185">Reference proteome</keyword>